<protein>
    <submittedName>
        <fullName evidence="4">BZIP domain-containing protein</fullName>
    </submittedName>
</protein>
<gene>
    <name evidence="2" type="ORF">GPUH_LOCUS12333</name>
</gene>
<evidence type="ECO:0000313" key="2">
    <source>
        <dbReference type="EMBL" id="VDN20269.1"/>
    </source>
</evidence>
<reference evidence="4" key="1">
    <citation type="submission" date="2016-06" db="UniProtKB">
        <authorList>
            <consortium name="WormBaseParasite"/>
        </authorList>
    </citation>
    <scope>IDENTIFICATION</scope>
</reference>
<dbReference type="EMBL" id="UYRT01079235">
    <property type="protein sequence ID" value="VDN20269.1"/>
    <property type="molecule type" value="Genomic_DNA"/>
</dbReference>
<evidence type="ECO:0000313" key="4">
    <source>
        <dbReference type="WBParaSite" id="GPUH_0001234701-mRNA-1"/>
    </source>
</evidence>
<evidence type="ECO:0000313" key="3">
    <source>
        <dbReference type="Proteomes" id="UP000271098"/>
    </source>
</evidence>
<name>A0A183DUE2_9BILA</name>
<proteinExistence type="predicted"/>
<feature type="compositionally biased region" description="Polar residues" evidence="1">
    <location>
        <begin position="1"/>
        <end position="16"/>
    </location>
</feature>
<reference evidence="2 3" key="2">
    <citation type="submission" date="2018-11" db="EMBL/GenBank/DDBJ databases">
        <authorList>
            <consortium name="Pathogen Informatics"/>
        </authorList>
    </citation>
    <scope>NUCLEOTIDE SEQUENCE [LARGE SCALE GENOMIC DNA]</scope>
</reference>
<organism evidence="4">
    <name type="scientific">Gongylonema pulchrum</name>
    <dbReference type="NCBI Taxonomy" id="637853"/>
    <lineage>
        <taxon>Eukaryota</taxon>
        <taxon>Metazoa</taxon>
        <taxon>Ecdysozoa</taxon>
        <taxon>Nematoda</taxon>
        <taxon>Chromadorea</taxon>
        <taxon>Rhabditida</taxon>
        <taxon>Spirurina</taxon>
        <taxon>Spiruromorpha</taxon>
        <taxon>Spiruroidea</taxon>
        <taxon>Gongylonematidae</taxon>
        <taxon>Gongylonema</taxon>
    </lineage>
</organism>
<keyword evidence="3" id="KW-1185">Reference proteome</keyword>
<dbReference type="WBParaSite" id="GPUH_0001234701-mRNA-1">
    <property type="protein sequence ID" value="GPUH_0001234701-mRNA-1"/>
    <property type="gene ID" value="GPUH_0001234701"/>
</dbReference>
<sequence length="119" mass="13847">MAQSDQQSKVPGQNDPSVLPLEGVRPEQKPFFEMIEMINKKSKNLQKRKKRLEKFGRNLRLGRAITDDQANAYDKLSEVERQLIFLHQLKKIYISETRKSAHSKTAQKKVRQIPICTVK</sequence>
<evidence type="ECO:0000256" key="1">
    <source>
        <dbReference type="SAM" id="MobiDB-lite"/>
    </source>
</evidence>
<dbReference type="Proteomes" id="UP000271098">
    <property type="component" value="Unassembled WGS sequence"/>
</dbReference>
<accession>A0A183DUE2</accession>
<dbReference type="AlphaFoldDB" id="A0A183DUE2"/>
<feature type="region of interest" description="Disordered" evidence="1">
    <location>
        <begin position="1"/>
        <end position="23"/>
    </location>
</feature>